<evidence type="ECO:0000313" key="2">
    <source>
        <dbReference type="Proteomes" id="UP001417504"/>
    </source>
</evidence>
<sequence>MGSSAAAATGVSNIFTLRERDTYPLIQRFHGFSTSTSSSTTTTFTTSSGFLHLLPHKSSAVSPLRLDQYSPDEISMD</sequence>
<comment type="caution">
    <text evidence="1">The sequence shown here is derived from an EMBL/GenBank/DDBJ whole genome shotgun (WGS) entry which is preliminary data.</text>
</comment>
<dbReference type="AlphaFoldDB" id="A0AAP0ED14"/>
<protein>
    <submittedName>
        <fullName evidence="1">Uncharacterized protein</fullName>
    </submittedName>
</protein>
<evidence type="ECO:0000313" key="1">
    <source>
        <dbReference type="EMBL" id="KAK9090964.1"/>
    </source>
</evidence>
<keyword evidence="2" id="KW-1185">Reference proteome</keyword>
<dbReference type="Proteomes" id="UP001417504">
    <property type="component" value="Unassembled WGS sequence"/>
</dbReference>
<reference evidence="1 2" key="1">
    <citation type="submission" date="2024-01" db="EMBL/GenBank/DDBJ databases">
        <title>Genome assemblies of Stephania.</title>
        <authorList>
            <person name="Yang L."/>
        </authorList>
    </citation>
    <scope>NUCLEOTIDE SEQUENCE [LARGE SCALE GENOMIC DNA]</scope>
    <source>
        <strain evidence="1">QJT</strain>
        <tissue evidence="1">Leaf</tissue>
    </source>
</reference>
<proteinExistence type="predicted"/>
<gene>
    <name evidence="1" type="ORF">Sjap_024141</name>
</gene>
<dbReference type="EMBL" id="JBBNAE010000010">
    <property type="protein sequence ID" value="KAK9090964.1"/>
    <property type="molecule type" value="Genomic_DNA"/>
</dbReference>
<accession>A0AAP0ED14</accession>
<organism evidence="1 2">
    <name type="scientific">Stephania japonica</name>
    <dbReference type="NCBI Taxonomy" id="461633"/>
    <lineage>
        <taxon>Eukaryota</taxon>
        <taxon>Viridiplantae</taxon>
        <taxon>Streptophyta</taxon>
        <taxon>Embryophyta</taxon>
        <taxon>Tracheophyta</taxon>
        <taxon>Spermatophyta</taxon>
        <taxon>Magnoliopsida</taxon>
        <taxon>Ranunculales</taxon>
        <taxon>Menispermaceae</taxon>
        <taxon>Menispermoideae</taxon>
        <taxon>Cissampelideae</taxon>
        <taxon>Stephania</taxon>
    </lineage>
</organism>
<name>A0AAP0ED14_9MAGN</name>